<feature type="transmembrane region" description="Helical" evidence="1">
    <location>
        <begin position="247"/>
        <end position="274"/>
    </location>
</feature>
<keyword evidence="4" id="KW-1185">Reference proteome</keyword>
<dbReference type="EMBL" id="FZOH01000010">
    <property type="protein sequence ID" value="SNS87887.1"/>
    <property type="molecule type" value="Genomic_DNA"/>
</dbReference>
<dbReference type="AlphaFoldDB" id="A0A239I2S3"/>
<keyword evidence="1" id="KW-1133">Transmembrane helix</keyword>
<evidence type="ECO:0000313" key="4">
    <source>
        <dbReference type="Proteomes" id="UP000198386"/>
    </source>
</evidence>
<dbReference type="PANTHER" id="PTHR34473:SF2">
    <property type="entry name" value="UPF0699 TRANSMEMBRANE PROTEIN YDBT"/>
    <property type="match status" value="1"/>
</dbReference>
<feature type="domain" description="YdbS-like PH" evidence="2">
    <location>
        <begin position="83"/>
        <end position="163"/>
    </location>
</feature>
<feature type="transmembrane region" description="Helical" evidence="1">
    <location>
        <begin position="63"/>
        <end position="84"/>
    </location>
</feature>
<evidence type="ECO:0000313" key="3">
    <source>
        <dbReference type="EMBL" id="SNS87887.1"/>
    </source>
</evidence>
<keyword evidence="1" id="KW-0472">Membrane</keyword>
<organism evidence="3 4">
    <name type="scientific">Geodermatophilus saharensis</name>
    <dbReference type="NCBI Taxonomy" id="1137994"/>
    <lineage>
        <taxon>Bacteria</taxon>
        <taxon>Bacillati</taxon>
        <taxon>Actinomycetota</taxon>
        <taxon>Actinomycetes</taxon>
        <taxon>Geodermatophilales</taxon>
        <taxon>Geodermatophilaceae</taxon>
        <taxon>Geodermatophilus</taxon>
    </lineage>
</organism>
<evidence type="ECO:0000256" key="1">
    <source>
        <dbReference type="SAM" id="Phobius"/>
    </source>
</evidence>
<feature type="transmembrane region" description="Helical" evidence="1">
    <location>
        <begin position="201"/>
        <end position="227"/>
    </location>
</feature>
<dbReference type="PIRSF" id="PIRSF026631">
    <property type="entry name" value="UCP026631"/>
    <property type="match status" value="1"/>
</dbReference>
<feature type="transmembrane region" description="Helical" evidence="1">
    <location>
        <begin position="371"/>
        <end position="389"/>
    </location>
</feature>
<sequence length="511" mass="52551">MTEPAPPPPAVAVVPPGDGGPAGARRTSPLVVLVHTVTFKQARQVVPAAIPLVAAIGIDGPGVVVALVAAVTALSLLFAGLTWWRTTYADTPSAVVVTRGLLARSVRTVPNDRIRGVEVEAPALHRLFGLVRVRIDAAAGTVAGSDEEVVVDGVPRAEGDRLRVSVLTHRRAARPVPAGADPSAAPEEPAEVELARFDPRWLLYAPLVASYLAVPLAAVGALSRLLQELPRDLRPDLSGPDLSDVRVLVVAAVAALVLLAIGAVLGAAVVNWGFRLVRRGGSLSAVRGLVTRRHTELEVDRIRGGTLAEGLGMRLVRAARVNALVTGLGAASRRGQLFPLGPRGEAVRLLGLLVDDPGPLRAHPPAARRRAVVRALLAGLAVAAAGAALQATTGFWGLLALGVVLTVLSVPLGLGRYAALGHAAGPRSFSVRSGLLVREQAVLQRRAVVGWQVRQTFFQRRAGLATVVACVGAGTGGYAAVDMAAADVAAFTAAASGPWATASGPGDRPAG</sequence>
<accession>A0A239I2S3</accession>
<dbReference type="PANTHER" id="PTHR34473">
    <property type="entry name" value="UPF0699 TRANSMEMBRANE PROTEIN YDBS"/>
    <property type="match status" value="1"/>
</dbReference>
<dbReference type="InterPro" id="IPR005182">
    <property type="entry name" value="YdbS-like_PH"/>
</dbReference>
<protein>
    <submittedName>
        <fullName evidence="3">Putative membrane protein</fullName>
    </submittedName>
</protein>
<dbReference type="Pfam" id="PF03703">
    <property type="entry name" value="bPH_2"/>
    <property type="match status" value="2"/>
</dbReference>
<gene>
    <name evidence="3" type="ORF">SAMN04488107_4126</name>
</gene>
<proteinExistence type="predicted"/>
<feature type="transmembrane region" description="Helical" evidence="1">
    <location>
        <begin position="395"/>
        <end position="414"/>
    </location>
</feature>
<dbReference type="InterPro" id="IPR014529">
    <property type="entry name" value="UCP026631"/>
</dbReference>
<name>A0A239I2S3_9ACTN</name>
<dbReference type="RefSeq" id="WP_245817548.1">
    <property type="nucleotide sequence ID" value="NZ_FZOH01000010.1"/>
</dbReference>
<dbReference type="Proteomes" id="UP000198386">
    <property type="component" value="Unassembled WGS sequence"/>
</dbReference>
<feature type="domain" description="YdbS-like PH" evidence="2">
    <location>
        <begin position="426"/>
        <end position="486"/>
    </location>
</feature>
<evidence type="ECO:0000259" key="2">
    <source>
        <dbReference type="Pfam" id="PF03703"/>
    </source>
</evidence>
<keyword evidence="1" id="KW-0812">Transmembrane</keyword>
<reference evidence="4" key="1">
    <citation type="submission" date="2017-06" db="EMBL/GenBank/DDBJ databases">
        <authorList>
            <person name="Varghese N."/>
            <person name="Submissions S."/>
        </authorList>
    </citation>
    <scope>NUCLEOTIDE SEQUENCE [LARGE SCALE GENOMIC DNA]</scope>
    <source>
        <strain evidence="4">DSM 45423</strain>
    </source>
</reference>